<proteinExistence type="predicted"/>
<dbReference type="EMBL" id="BMOR01000001">
    <property type="protein sequence ID" value="GGN28793.1"/>
    <property type="molecule type" value="Genomic_DNA"/>
</dbReference>
<evidence type="ECO:0000259" key="1">
    <source>
        <dbReference type="Pfam" id="PF01636"/>
    </source>
</evidence>
<dbReference type="SUPFAM" id="SSF56112">
    <property type="entry name" value="Protein kinase-like (PK-like)"/>
    <property type="match status" value="1"/>
</dbReference>
<protein>
    <recommendedName>
        <fullName evidence="1">Aminoglycoside phosphotransferase domain-containing protein</fullName>
    </recommendedName>
</protein>
<comment type="caution">
    <text evidence="2">The sequence shown here is derived from an EMBL/GenBank/DDBJ whole genome shotgun (WGS) entry which is preliminary data.</text>
</comment>
<dbReference type="Pfam" id="PF01636">
    <property type="entry name" value="APH"/>
    <property type="match status" value="1"/>
</dbReference>
<feature type="domain" description="Aminoglycoside phosphotransferase" evidence="1">
    <location>
        <begin position="61"/>
        <end position="271"/>
    </location>
</feature>
<sequence>MSAKGSPNAGITFNDLAASAAASMDTRPVPTVRAYSMPLTRTDLPDKVRAVLDQHAPLEEPPQQGRTSRVAFALDVDGSPAVIKCSAGRDLEVIRREYHALCVLHPLGVPVPAPLVFVERLTATGVEAWLVMQRIPGTTLEAALRTERDPTRRTSLLTELGRLLAGLHATPLPPGFGCDDWLDSALGLATSLNPAVDATRLEILRGERPSAMATCLIHGDLFLDNVMTAAGRVTGFIDWAFAASGDPRYDVAVATQGMSSSDLKAFLKGYGPSGALTPQETAFFTGVALLW</sequence>
<dbReference type="Proteomes" id="UP000645517">
    <property type="component" value="Unassembled WGS sequence"/>
</dbReference>
<organism evidence="2 3">
    <name type="scientific">Deinococcus daejeonensis</name>
    <dbReference type="NCBI Taxonomy" id="1007098"/>
    <lineage>
        <taxon>Bacteria</taxon>
        <taxon>Thermotogati</taxon>
        <taxon>Deinococcota</taxon>
        <taxon>Deinococci</taxon>
        <taxon>Deinococcales</taxon>
        <taxon>Deinococcaceae</taxon>
        <taxon>Deinococcus</taxon>
    </lineage>
</organism>
<name>A0ABQ2IS37_9DEIO</name>
<accession>A0ABQ2IS37</accession>
<dbReference type="InterPro" id="IPR051678">
    <property type="entry name" value="AGP_Transferase"/>
</dbReference>
<dbReference type="Gene3D" id="3.90.1200.10">
    <property type="match status" value="1"/>
</dbReference>
<evidence type="ECO:0000313" key="2">
    <source>
        <dbReference type="EMBL" id="GGN28793.1"/>
    </source>
</evidence>
<gene>
    <name evidence="2" type="ORF">GCM10010842_02790</name>
</gene>
<keyword evidence="3" id="KW-1185">Reference proteome</keyword>
<dbReference type="PANTHER" id="PTHR21310">
    <property type="entry name" value="AMINOGLYCOSIDE PHOSPHOTRANSFERASE-RELATED-RELATED"/>
    <property type="match status" value="1"/>
</dbReference>
<dbReference type="InterPro" id="IPR011009">
    <property type="entry name" value="Kinase-like_dom_sf"/>
</dbReference>
<reference evidence="3" key="1">
    <citation type="journal article" date="2019" name="Int. J. Syst. Evol. Microbiol.">
        <title>The Global Catalogue of Microorganisms (GCM) 10K type strain sequencing project: providing services to taxonomists for standard genome sequencing and annotation.</title>
        <authorList>
            <consortium name="The Broad Institute Genomics Platform"/>
            <consortium name="The Broad Institute Genome Sequencing Center for Infectious Disease"/>
            <person name="Wu L."/>
            <person name="Ma J."/>
        </authorList>
    </citation>
    <scope>NUCLEOTIDE SEQUENCE [LARGE SCALE GENOMIC DNA]</scope>
    <source>
        <strain evidence="3">JCM 16918</strain>
    </source>
</reference>
<dbReference type="InterPro" id="IPR002575">
    <property type="entry name" value="Aminoglycoside_PTrfase"/>
</dbReference>
<evidence type="ECO:0000313" key="3">
    <source>
        <dbReference type="Proteomes" id="UP000645517"/>
    </source>
</evidence>